<accession>A0A918KZE3</accession>
<gene>
    <name evidence="2" type="ORF">GCM10010251_82000</name>
</gene>
<dbReference type="Proteomes" id="UP000658320">
    <property type="component" value="Unassembled WGS sequence"/>
</dbReference>
<sequence length="107" mass="11782">MVCVVEADRTARAAIRLGAFSRSTVLSERREAVLLAGVQPAHRNTATGADELTRAGMTGDLMIIYTQKRRVGWNSMAALGMVCTWISILSPMFRPRMEKQAGVTSRR</sequence>
<reference evidence="2" key="1">
    <citation type="journal article" date="2014" name="Int. J. Syst. Evol. Microbiol.">
        <title>Complete genome sequence of Corynebacterium casei LMG S-19264T (=DSM 44701T), isolated from a smear-ripened cheese.</title>
        <authorList>
            <consortium name="US DOE Joint Genome Institute (JGI-PGF)"/>
            <person name="Walter F."/>
            <person name="Albersmeier A."/>
            <person name="Kalinowski J."/>
            <person name="Ruckert C."/>
        </authorList>
    </citation>
    <scope>NUCLEOTIDE SEQUENCE</scope>
    <source>
        <strain evidence="2">JCM 4346</strain>
    </source>
</reference>
<name>A0A918KZE3_9ACTN</name>
<organism evidence="2 3">
    <name type="scientific">Streptomyces aurantiogriseus</name>
    <dbReference type="NCBI Taxonomy" id="66870"/>
    <lineage>
        <taxon>Bacteria</taxon>
        <taxon>Bacillati</taxon>
        <taxon>Actinomycetota</taxon>
        <taxon>Actinomycetes</taxon>
        <taxon>Kitasatosporales</taxon>
        <taxon>Streptomycetaceae</taxon>
        <taxon>Streptomyces</taxon>
    </lineage>
</organism>
<keyword evidence="1" id="KW-0812">Transmembrane</keyword>
<proteinExistence type="predicted"/>
<evidence type="ECO:0000313" key="3">
    <source>
        <dbReference type="Proteomes" id="UP000658320"/>
    </source>
</evidence>
<dbReference type="AlphaFoldDB" id="A0A918KZE3"/>
<comment type="caution">
    <text evidence="2">The sequence shown here is derived from an EMBL/GenBank/DDBJ whole genome shotgun (WGS) entry which is preliminary data.</text>
</comment>
<dbReference type="EMBL" id="BMSX01000028">
    <property type="protein sequence ID" value="GGR52516.1"/>
    <property type="molecule type" value="Genomic_DNA"/>
</dbReference>
<keyword evidence="3" id="KW-1185">Reference proteome</keyword>
<protein>
    <submittedName>
        <fullName evidence="2">Uncharacterized protein</fullName>
    </submittedName>
</protein>
<evidence type="ECO:0000256" key="1">
    <source>
        <dbReference type="SAM" id="Phobius"/>
    </source>
</evidence>
<evidence type="ECO:0000313" key="2">
    <source>
        <dbReference type="EMBL" id="GGR52516.1"/>
    </source>
</evidence>
<feature type="transmembrane region" description="Helical" evidence="1">
    <location>
        <begin position="71"/>
        <end position="93"/>
    </location>
</feature>
<keyword evidence="1" id="KW-0472">Membrane</keyword>
<reference evidence="2" key="2">
    <citation type="submission" date="2020-09" db="EMBL/GenBank/DDBJ databases">
        <authorList>
            <person name="Sun Q."/>
            <person name="Ohkuma M."/>
        </authorList>
    </citation>
    <scope>NUCLEOTIDE SEQUENCE</scope>
    <source>
        <strain evidence="2">JCM 4346</strain>
    </source>
</reference>
<keyword evidence="1" id="KW-1133">Transmembrane helix</keyword>